<reference evidence="1" key="1">
    <citation type="submission" date="2015-12" db="EMBL/GenBank/DDBJ databases">
        <title>Update maize B73 reference genome by single molecule sequencing technologies.</title>
        <authorList>
            <consortium name="Maize Genome Sequencing Project"/>
            <person name="Ware D."/>
        </authorList>
    </citation>
    <scope>NUCLEOTIDE SEQUENCE [LARGE SCALE GENOMIC DNA]</scope>
    <source>
        <tissue evidence="1">Seedling</tissue>
    </source>
</reference>
<proteinExistence type="predicted"/>
<dbReference type="AlphaFoldDB" id="A0A1D6KVR9"/>
<dbReference type="EMBL" id="CM007647">
    <property type="protein sequence ID" value="ONM06598.1"/>
    <property type="molecule type" value="Genomic_DNA"/>
</dbReference>
<evidence type="ECO:0000313" key="1">
    <source>
        <dbReference type="EMBL" id="ONM06598.1"/>
    </source>
</evidence>
<organism evidence="1">
    <name type="scientific">Zea mays</name>
    <name type="common">Maize</name>
    <dbReference type="NCBI Taxonomy" id="4577"/>
    <lineage>
        <taxon>Eukaryota</taxon>
        <taxon>Viridiplantae</taxon>
        <taxon>Streptophyta</taxon>
        <taxon>Embryophyta</taxon>
        <taxon>Tracheophyta</taxon>
        <taxon>Spermatophyta</taxon>
        <taxon>Magnoliopsida</taxon>
        <taxon>Liliopsida</taxon>
        <taxon>Poales</taxon>
        <taxon>Poaceae</taxon>
        <taxon>PACMAD clade</taxon>
        <taxon>Panicoideae</taxon>
        <taxon>Andropogonodae</taxon>
        <taxon>Andropogoneae</taxon>
        <taxon>Tripsacinae</taxon>
        <taxon>Zea</taxon>
    </lineage>
</organism>
<sequence>MFVGWSFMRAGLAPSRTRAKSMAFFPRCVCF</sequence>
<protein>
    <submittedName>
        <fullName evidence="1">Uncharacterized protein</fullName>
    </submittedName>
</protein>
<accession>A0A1D6KVR9</accession>
<gene>
    <name evidence="1" type="ORF">ZEAMMB73_Zm00001d033009</name>
</gene>
<name>A0A1D6KVR9_MAIZE</name>